<dbReference type="Proteomes" id="UP000887013">
    <property type="component" value="Unassembled WGS sequence"/>
</dbReference>
<protein>
    <submittedName>
        <fullName evidence="1">Uncharacterized protein</fullName>
    </submittedName>
</protein>
<accession>A0A8X6NSL2</accession>
<dbReference type="EMBL" id="BMAW01061024">
    <property type="protein sequence ID" value="GFT29314.1"/>
    <property type="molecule type" value="Genomic_DNA"/>
</dbReference>
<sequence>MDLLDENIRFPPMKDYESLHDPYLKSHFTKDKIQKHLKKDGFISESGRVICSLTDINDYRKYHRRITAENAQQQYRDQ</sequence>
<evidence type="ECO:0000313" key="1">
    <source>
        <dbReference type="EMBL" id="GFT29314.1"/>
    </source>
</evidence>
<proteinExistence type="predicted"/>
<dbReference type="AlphaFoldDB" id="A0A8X6NSL2"/>
<dbReference type="PANTHER" id="PTHR47315:SF3">
    <property type="entry name" value="FIBROUS SHEATH-INTERACTING PROTEIN 2-LIKE"/>
    <property type="match status" value="1"/>
</dbReference>
<dbReference type="PANTHER" id="PTHR47315">
    <property type="entry name" value="FIBROUS SHEATH INTERACTING PROTEIN 2"/>
    <property type="match status" value="1"/>
</dbReference>
<feature type="non-terminal residue" evidence="1">
    <location>
        <position position="78"/>
    </location>
</feature>
<dbReference type="InterPro" id="IPR038891">
    <property type="entry name" value="FSIP2"/>
</dbReference>
<dbReference type="OrthoDB" id="8197715at2759"/>
<comment type="caution">
    <text evidence="1">The sequence shown here is derived from an EMBL/GenBank/DDBJ whole genome shotgun (WGS) entry which is preliminary data.</text>
</comment>
<keyword evidence="2" id="KW-1185">Reference proteome</keyword>
<evidence type="ECO:0000313" key="2">
    <source>
        <dbReference type="Proteomes" id="UP000887013"/>
    </source>
</evidence>
<reference evidence="1" key="1">
    <citation type="submission" date="2020-08" db="EMBL/GenBank/DDBJ databases">
        <title>Multicomponent nature underlies the extraordinary mechanical properties of spider dragline silk.</title>
        <authorList>
            <person name="Kono N."/>
            <person name="Nakamura H."/>
            <person name="Mori M."/>
            <person name="Yoshida Y."/>
            <person name="Ohtoshi R."/>
            <person name="Malay A.D."/>
            <person name="Moran D.A.P."/>
            <person name="Tomita M."/>
            <person name="Numata K."/>
            <person name="Arakawa K."/>
        </authorList>
    </citation>
    <scope>NUCLEOTIDE SEQUENCE</scope>
</reference>
<name>A0A8X6NSL2_NEPPI</name>
<organism evidence="1 2">
    <name type="scientific">Nephila pilipes</name>
    <name type="common">Giant wood spider</name>
    <name type="synonym">Nephila maculata</name>
    <dbReference type="NCBI Taxonomy" id="299642"/>
    <lineage>
        <taxon>Eukaryota</taxon>
        <taxon>Metazoa</taxon>
        <taxon>Ecdysozoa</taxon>
        <taxon>Arthropoda</taxon>
        <taxon>Chelicerata</taxon>
        <taxon>Arachnida</taxon>
        <taxon>Araneae</taxon>
        <taxon>Araneomorphae</taxon>
        <taxon>Entelegynae</taxon>
        <taxon>Araneoidea</taxon>
        <taxon>Nephilidae</taxon>
        <taxon>Nephila</taxon>
    </lineage>
</organism>
<gene>
    <name evidence="1" type="primary">AVEN_164560_1</name>
    <name evidence="1" type="ORF">NPIL_245081</name>
</gene>